<keyword evidence="5 8" id="KW-0645">Protease</keyword>
<organism evidence="10 11">
    <name type="scientific">Corynebacterium renale</name>
    <dbReference type="NCBI Taxonomy" id="1724"/>
    <lineage>
        <taxon>Bacteria</taxon>
        <taxon>Bacillati</taxon>
        <taxon>Actinomycetota</taxon>
        <taxon>Actinomycetes</taxon>
        <taxon>Mycobacteriales</taxon>
        <taxon>Corynebacteriaceae</taxon>
        <taxon>Corynebacterium</taxon>
    </lineage>
</organism>
<evidence type="ECO:0000256" key="6">
    <source>
        <dbReference type="ARBA" id="ARBA00022801"/>
    </source>
</evidence>
<dbReference type="AlphaFoldDB" id="A0A2A9DRF2"/>
<gene>
    <name evidence="10" type="ORF">ATK06_1601</name>
</gene>
<dbReference type="InterPro" id="IPR000223">
    <property type="entry name" value="Pept_S26A_signal_pept_1"/>
</dbReference>
<evidence type="ECO:0000313" key="11">
    <source>
        <dbReference type="Proteomes" id="UP000221653"/>
    </source>
</evidence>
<dbReference type="InterPro" id="IPR019758">
    <property type="entry name" value="Pept_S26A_signal_pept_1_CS"/>
</dbReference>
<dbReference type="GO" id="GO:0009003">
    <property type="term" value="F:signal peptidase activity"/>
    <property type="evidence" value="ECO:0007669"/>
    <property type="project" value="UniProtKB-EC"/>
</dbReference>
<dbReference type="EC" id="3.4.21.89" evidence="4 8"/>
<dbReference type="PANTHER" id="PTHR43390:SF1">
    <property type="entry name" value="CHLOROPLAST PROCESSING PEPTIDASE"/>
    <property type="match status" value="1"/>
</dbReference>
<keyword evidence="11" id="KW-1185">Reference proteome</keyword>
<accession>A0A2A9DRF2</accession>
<dbReference type="Gene3D" id="2.10.109.10">
    <property type="entry name" value="Umud Fragment, subunit A"/>
    <property type="match status" value="1"/>
</dbReference>
<evidence type="ECO:0000313" key="10">
    <source>
        <dbReference type="EMBL" id="PFG28490.1"/>
    </source>
</evidence>
<keyword evidence="8" id="KW-1133">Transmembrane helix</keyword>
<dbReference type="Pfam" id="PF10502">
    <property type="entry name" value="Peptidase_S26"/>
    <property type="match status" value="1"/>
</dbReference>
<evidence type="ECO:0000256" key="1">
    <source>
        <dbReference type="ARBA" id="ARBA00000677"/>
    </source>
</evidence>
<evidence type="ECO:0000256" key="8">
    <source>
        <dbReference type="RuleBase" id="RU362042"/>
    </source>
</evidence>
<evidence type="ECO:0000256" key="4">
    <source>
        <dbReference type="ARBA" id="ARBA00013208"/>
    </source>
</evidence>
<feature type="transmembrane region" description="Helical" evidence="8">
    <location>
        <begin position="57"/>
        <end position="80"/>
    </location>
</feature>
<sequence>MRNTDTLLKYRTMPEHCFLQSPDRLVIKWHSVNTTAGDSTQRTDDEAKKQTPWYIEIPVLIVVTFLAVALIHAFIGRVYVIPSASMEPTLHGCQGCDGDRIAAQKVSYYFTEPEPGDVIVFEGTDSWNQGFTTNRSENPAIRGLQNLGSYIGIVAPDENILVKRVIATGGQTVSCQAGDPSVMVDGQPTDQSFTLQPTQFPVDPSTGSEACGGPYFGPITVPDDHLFMMGDNRTNSLDSRYHVGDQHQGTIPLDNVRGKVEFRFWPLDRIGVVSDPDIQDAA</sequence>
<protein>
    <recommendedName>
        <fullName evidence="4 8">Signal peptidase I</fullName>
        <ecNumber evidence="4 8">3.4.21.89</ecNumber>
    </recommendedName>
</protein>
<dbReference type="GO" id="GO:0006465">
    <property type="term" value="P:signal peptide processing"/>
    <property type="evidence" value="ECO:0007669"/>
    <property type="project" value="InterPro"/>
</dbReference>
<dbReference type="GO" id="GO:0005886">
    <property type="term" value="C:plasma membrane"/>
    <property type="evidence" value="ECO:0007669"/>
    <property type="project" value="UniProtKB-SubCell"/>
</dbReference>
<evidence type="ECO:0000256" key="2">
    <source>
        <dbReference type="ARBA" id="ARBA00004401"/>
    </source>
</evidence>
<comment type="catalytic activity">
    <reaction evidence="1 8">
        <text>Cleavage of hydrophobic, N-terminal signal or leader sequences from secreted and periplasmic proteins.</text>
        <dbReference type="EC" id="3.4.21.89"/>
    </reaction>
</comment>
<comment type="caution">
    <text evidence="10">The sequence shown here is derived from an EMBL/GenBank/DDBJ whole genome shotgun (WGS) entry which is preliminary data.</text>
</comment>
<dbReference type="PROSITE" id="PS00761">
    <property type="entry name" value="SPASE_I_3"/>
    <property type="match status" value="1"/>
</dbReference>
<evidence type="ECO:0000259" key="9">
    <source>
        <dbReference type="Pfam" id="PF10502"/>
    </source>
</evidence>
<keyword evidence="8" id="KW-0472">Membrane</keyword>
<dbReference type="InterPro" id="IPR036286">
    <property type="entry name" value="LexA/Signal_pep-like_sf"/>
</dbReference>
<dbReference type="NCBIfam" id="TIGR02227">
    <property type="entry name" value="sigpep_I_bact"/>
    <property type="match status" value="1"/>
</dbReference>
<dbReference type="RefSeq" id="WP_408608292.1">
    <property type="nucleotide sequence ID" value="NZ_LDYE01000003.1"/>
</dbReference>
<keyword evidence="8" id="KW-0812">Transmembrane</keyword>
<dbReference type="PRINTS" id="PR00727">
    <property type="entry name" value="LEADERPTASE"/>
</dbReference>
<evidence type="ECO:0000256" key="7">
    <source>
        <dbReference type="PIRSR" id="PIRSR600223-1"/>
    </source>
</evidence>
<name>A0A2A9DRF2_9CORY</name>
<feature type="domain" description="Peptidase S26" evidence="9">
    <location>
        <begin position="58"/>
        <end position="265"/>
    </location>
</feature>
<feature type="active site" evidence="7">
    <location>
        <position position="85"/>
    </location>
</feature>
<reference evidence="10 11" key="1">
    <citation type="submission" date="2017-10" db="EMBL/GenBank/DDBJ databases">
        <title>Sequencing the genomes of 1000 actinobacteria strains.</title>
        <authorList>
            <person name="Klenk H.-P."/>
        </authorList>
    </citation>
    <scope>NUCLEOTIDE SEQUENCE [LARGE SCALE GENOMIC DNA]</scope>
    <source>
        <strain evidence="10 11">DSM 20688</strain>
    </source>
</reference>
<dbReference type="Proteomes" id="UP000221653">
    <property type="component" value="Unassembled WGS sequence"/>
</dbReference>
<dbReference type="InterPro" id="IPR019756">
    <property type="entry name" value="Pept_S26A_signal_pept_1_Ser-AS"/>
</dbReference>
<dbReference type="InterPro" id="IPR019533">
    <property type="entry name" value="Peptidase_S26"/>
</dbReference>
<dbReference type="EMBL" id="PDJF01000001">
    <property type="protein sequence ID" value="PFG28490.1"/>
    <property type="molecule type" value="Genomic_DNA"/>
</dbReference>
<dbReference type="GO" id="GO:0004252">
    <property type="term" value="F:serine-type endopeptidase activity"/>
    <property type="evidence" value="ECO:0007669"/>
    <property type="project" value="InterPro"/>
</dbReference>
<dbReference type="CDD" id="cd06530">
    <property type="entry name" value="S26_SPase_I"/>
    <property type="match status" value="1"/>
</dbReference>
<proteinExistence type="inferred from homology"/>
<keyword evidence="6 8" id="KW-0378">Hydrolase</keyword>
<dbReference type="PANTHER" id="PTHR43390">
    <property type="entry name" value="SIGNAL PEPTIDASE I"/>
    <property type="match status" value="1"/>
</dbReference>
<dbReference type="STRING" id="1724.GCA_001044175_01090"/>
<feature type="active site" evidence="7">
    <location>
        <position position="163"/>
    </location>
</feature>
<comment type="similarity">
    <text evidence="3 8">Belongs to the peptidase S26 family.</text>
</comment>
<evidence type="ECO:0000256" key="3">
    <source>
        <dbReference type="ARBA" id="ARBA00009370"/>
    </source>
</evidence>
<comment type="subcellular location">
    <subcellularLocation>
        <location evidence="2">Cell membrane</location>
        <topology evidence="2">Single-pass type II membrane protein</topology>
    </subcellularLocation>
    <subcellularLocation>
        <location evidence="8">Membrane</location>
        <topology evidence="8">Single-pass type II membrane protein</topology>
    </subcellularLocation>
</comment>
<evidence type="ECO:0000256" key="5">
    <source>
        <dbReference type="ARBA" id="ARBA00022670"/>
    </source>
</evidence>
<dbReference type="PROSITE" id="PS00501">
    <property type="entry name" value="SPASE_I_1"/>
    <property type="match status" value="1"/>
</dbReference>
<dbReference type="SUPFAM" id="SSF51306">
    <property type="entry name" value="LexA/Signal peptidase"/>
    <property type="match status" value="1"/>
</dbReference>